<dbReference type="InterPro" id="IPR012340">
    <property type="entry name" value="NA-bd_OB-fold"/>
</dbReference>
<reference evidence="1" key="1">
    <citation type="journal article" date="2020" name="mSystems">
        <title>Genome- and Community-Level Interaction Insights into Carbon Utilization and Element Cycling Functions of Hydrothermarchaeota in Hydrothermal Sediment.</title>
        <authorList>
            <person name="Zhou Z."/>
            <person name="Liu Y."/>
            <person name="Xu W."/>
            <person name="Pan J."/>
            <person name="Luo Z.H."/>
            <person name="Li M."/>
        </authorList>
    </citation>
    <scope>NUCLEOTIDE SEQUENCE [LARGE SCALE GENOMIC DNA]</scope>
    <source>
        <strain evidence="1">SpSt-374</strain>
    </source>
</reference>
<gene>
    <name evidence="1" type="ORF">ENR15_24680</name>
</gene>
<sequence length="85" mass="9318">MISWFKRSDQPNHMFTCSSVQLFPTAVPGTVAEAICPGQTGWVKCQGSFWKAKLYNSSGEITLEPNQTIRAVGREGITLLVIAES</sequence>
<dbReference type="Gene3D" id="2.40.50.140">
    <property type="entry name" value="Nucleic acid-binding proteins"/>
    <property type="match status" value="1"/>
</dbReference>
<protein>
    <recommendedName>
        <fullName evidence="2">NfeD-like C-terminal domain-containing protein</fullName>
    </recommendedName>
</protein>
<proteinExistence type="predicted"/>
<name>A0A7C3ZQM7_9CYAN</name>
<evidence type="ECO:0008006" key="2">
    <source>
        <dbReference type="Google" id="ProtNLM"/>
    </source>
</evidence>
<organism evidence="1">
    <name type="scientific">Planktothricoides sp. SpSt-374</name>
    <dbReference type="NCBI Taxonomy" id="2282167"/>
    <lineage>
        <taxon>Bacteria</taxon>
        <taxon>Bacillati</taxon>
        <taxon>Cyanobacteriota</taxon>
        <taxon>Cyanophyceae</taxon>
        <taxon>Oscillatoriophycideae</taxon>
        <taxon>Oscillatoriales</taxon>
        <taxon>Oscillatoriaceae</taxon>
        <taxon>Planktothricoides</taxon>
    </lineage>
</organism>
<dbReference type="EMBL" id="DSPX01000255">
    <property type="protein sequence ID" value="HGG03744.1"/>
    <property type="molecule type" value="Genomic_DNA"/>
</dbReference>
<comment type="caution">
    <text evidence="1">The sequence shown here is derived from an EMBL/GenBank/DDBJ whole genome shotgun (WGS) entry which is preliminary data.</text>
</comment>
<dbReference type="AlphaFoldDB" id="A0A7C3ZQM7"/>
<accession>A0A7C3ZQM7</accession>
<evidence type="ECO:0000313" key="1">
    <source>
        <dbReference type="EMBL" id="HGG03744.1"/>
    </source>
</evidence>